<keyword evidence="1" id="KW-0812">Transmembrane</keyword>
<dbReference type="eggNOG" id="ENOG5031DPG">
    <property type="taxonomic scope" value="Bacteria"/>
</dbReference>
<dbReference type="PATRIC" id="fig|45067.4.peg.2502"/>
<accession>A0A0W0VF60</accession>
<keyword evidence="1" id="KW-1133">Transmembrane helix</keyword>
<feature type="transmembrane region" description="Helical" evidence="1">
    <location>
        <begin position="429"/>
        <end position="447"/>
    </location>
</feature>
<dbReference type="Proteomes" id="UP000054869">
    <property type="component" value="Unassembled WGS sequence"/>
</dbReference>
<organism evidence="2 3">
    <name type="scientific">Legionella lansingensis</name>
    <dbReference type="NCBI Taxonomy" id="45067"/>
    <lineage>
        <taxon>Bacteria</taxon>
        <taxon>Pseudomonadati</taxon>
        <taxon>Pseudomonadota</taxon>
        <taxon>Gammaproteobacteria</taxon>
        <taxon>Legionellales</taxon>
        <taxon>Legionellaceae</taxon>
        <taxon>Legionella</taxon>
    </lineage>
</organism>
<gene>
    <name evidence="2" type="ORF">Llan_2383</name>
</gene>
<feature type="transmembrane region" description="Helical" evidence="1">
    <location>
        <begin position="497"/>
        <end position="517"/>
    </location>
</feature>
<keyword evidence="3" id="KW-1185">Reference proteome</keyword>
<name>A0A0W0VF60_9GAMM</name>
<keyword evidence="1" id="KW-0472">Membrane</keyword>
<evidence type="ECO:0000256" key="1">
    <source>
        <dbReference type="SAM" id="Phobius"/>
    </source>
</evidence>
<comment type="caution">
    <text evidence="2">The sequence shown here is derived from an EMBL/GenBank/DDBJ whole genome shotgun (WGS) entry which is preliminary data.</text>
</comment>
<protein>
    <submittedName>
        <fullName evidence="2">Coiled-coil protein</fullName>
    </submittedName>
</protein>
<dbReference type="EMBL" id="LNYI01000057">
    <property type="protein sequence ID" value="KTD18780.1"/>
    <property type="molecule type" value="Genomic_DNA"/>
</dbReference>
<reference evidence="2 3" key="1">
    <citation type="submission" date="2015-11" db="EMBL/GenBank/DDBJ databases">
        <title>Genomic analysis of 38 Legionella species identifies large and diverse effector repertoires.</title>
        <authorList>
            <person name="Burstein D."/>
            <person name="Amaro F."/>
            <person name="Zusman T."/>
            <person name="Lifshitz Z."/>
            <person name="Cohen O."/>
            <person name="Gilbert J.A."/>
            <person name="Pupko T."/>
            <person name="Shuman H.A."/>
            <person name="Segal G."/>
        </authorList>
    </citation>
    <scope>NUCLEOTIDE SEQUENCE [LARGE SCALE GENOMIC DNA]</scope>
    <source>
        <strain evidence="2 3">ATCC 49751</strain>
    </source>
</reference>
<evidence type="ECO:0000313" key="2">
    <source>
        <dbReference type="EMBL" id="KTD18780.1"/>
    </source>
</evidence>
<dbReference type="AlphaFoldDB" id="A0A0W0VF60"/>
<feature type="transmembrane region" description="Helical" evidence="1">
    <location>
        <begin position="326"/>
        <end position="351"/>
    </location>
</feature>
<sequence>MVGLYFYLFVHFFDGLKIMGQTKYENQYKDFLDDKNAFFRGMKKISQDSSSTNKKGVLNLSSEGFDSGEGRGTDKFEFARQMAREHDYGFLATNKLLIEKEFNQLFATLKQKGIENDEFRFYCYYCCLMLKLYYEAYRQQSKIDEYNGLLNDLEMLCTEGRLPVAATNHDGFFTALGKKLAADIADLIDTPKKLSKLRDKVGIYNLNRIYWYFCRTTIKNSLLLARDLKWLEKLGNVLGKNIDVDNVIHILEKPNGVLRFLSVGFFAIRFIMNAGMVLKHVRYASEKERQLDWKKRFTNEVYKRHASFLNDIVWGTVNCVTNYNEFFGISAPVAGWIVAGFLLFDVCLILWRQHLEKQEYLTKRSQYLKEMGDIEHDPAAHEHYVVLVEQLRQLDLSWDASNATYWFNASAAFLLMAGFSASMVFTAPVMVLACYMVCTFAVAMYLSDGAYKEYKEKSLILEYAQLTNQGEDAALKQYQNARNELAFTLTKNTVMPALLIGTFAVCWEAAVLLAVAYTGYELYRSYSKHCQARMESSLEENELSLLKAQ</sequence>
<evidence type="ECO:0000313" key="3">
    <source>
        <dbReference type="Proteomes" id="UP000054869"/>
    </source>
</evidence>
<proteinExistence type="predicted"/>